<keyword evidence="5 15" id="KW-0328">Glycosyltransferase</keyword>
<protein>
    <recommendedName>
        <fullName evidence="4 15">Dolichyl-phosphate-mannose--protein mannosyltransferase</fullName>
        <ecNumber evidence="4 15">2.4.1.109</ecNumber>
    </recommendedName>
</protein>
<evidence type="ECO:0000256" key="13">
    <source>
        <dbReference type="ARBA" id="ARBA00045085"/>
    </source>
</evidence>
<dbReference type="EMBL" id="JAIXMP010000008">
    <property type="protein sequence ID" value="KAI9269210.1"/>
    <property type="molecule type" value="Genomic_DNA"/>
</dbReference>
<comment type="subcellular location">
    <subcellularLocation>
        <location evidence="1 15">Endoplasmic reticulum membrane</location>
        <topology evidence="1 15">Multi-pass membrane protein</topology>
    </subcellularLocation>
</comment>
<dbReference type="GO" id="GO:0004169">
    <property type="term" value="F:dolichyl-phosphate-mannose-protein mannosyltransferase activity"/>
    <property type="evidence" value="ECO:0007669"/>
    <property type="project" value="UniProtKB-UniRule"/>
</dbReference>
<dbReference type="SMART" id="SM00472">
    <property type="entry name" value="MIR"/>
    <property type="match status" value="3"/>
</dbReference>
<dbReference type="EC" id="2.4.1.109" evidence="4 15"/>
<reference evidence="18" key="2">
    <citation type="submission" date="2023-02" db="EMBL/GenBank/DDBJ databases">
        <authorList>
            <consortium name="DOE Joint Genome Institute"/>
            <person name="Mondo S.J."/>
            <person name="Chang Y."/>
            <person name="Wang Y."/>
            <person name="Ahrendt S."/>
            <person name="Andreopoulos W."/>
            <person name="Barry K."/>
            <person name="Beard J."/>
            <person name="Benny G.L."/>
            <person name="Blankenship S."/>
            <person name="Bonito G."/>
            <person name="Cuomo C."/>
            <person name="Desiro A."/>
            <person name="Gervers K.A."/>
            <person name="Hundley H."/>
            <person name="Kuo A."/>
            <person name="LaButti K."/>
            <person name="Lang B.F."/>
            <person name="Lipzen A."/>
            <person name="O'Donnell K."/>
            <person name="Pangilinan J."/>
            <person name="Reynolds N."/>
            <person name="Sandor L."/>
            <person name="Smith M.W."/>
            <person name="Tsang A."/>
            <person name="Grigoriev I.V."/>
            <person name="Stajich J.E."/>
            <person name="Spatafora J.W."/>
        </authorList>
    </citation>
    <scope>NUCLEOTIDE SEQUENCE</scope>
    <source>
        <strain evidence="18">RSA 2281</strain>
    </source>
</reference>
<name>A0AAD5PG15_9FUNG</name>
<feature type="transmembrane region" description="Helical" evidence="15">
    <location>
        <begin position="189"/>
        <end position="210"/>
    </location>
</feature>
<evidence type="ECO:0000256" key="7">
    <source>
        <dbReference type="ARBA" id="ARBA00022692"/>
    </source>
</evidence>
<keyword evidence="19" id="KW-1185">Reference proteome</keyword>
<comment type="catalytic activity">
    <reaction evidence="13 15">
        <text>a di-trans,poly-cis-dolichyl beta-D-mannosyl phosphate + L-threonyl-[protein] = 3-O-(alpha-D-mannosyl)-L-threonyl-[protein] + a di-trans,poly-cis-dolichyl phosphate + H(+)</text>
        <dbReference type="Rhea" id="RHEA:53396"/>
        <dbReference type="Rhea" id="RHEA-COMP:11060"/>
        <dbReference type="Rhea" id="RHEA-COMP:13547"/>
        <dbReference type="Rhea" id="RHEA-COMP:19498"/>
        <dbReference type="Rhea" id="RHEA-COMP:19501"/>
        <dbReference type="ChEBI" id="CHEBI:15378"/>
        <dbReference type="ChEBI" id="CHEBI:30013"/>
        <dbReference type="ChEBI" id="CHEBI:57683"/>
        <dbReference type="ChEBI" id="CHEBI:58211"/>
        <dbReference type="ChEBI" id="CHEBI:137323"/>
        <dbReference type="EC" id="2.4.1.109"/>
    </reaction>
</comment>
<feature type="transmembrane region" description="Helical" evidence="15">
    <location>
        <begin position="665"/>
        <end position="687"/>
    </location>
</feature>
<feature type="region of interest" description="Disordered" evidence="16">
    <location>
        <begin position="1"/>
        <end position="29"/>
    </location>
</feature>
<evidence type="ECO:0000256" key="8">
    <source>
        <dbReference type="ARBA" id="ARBA00022737"/>
    </source>
</evidence>
<evidence type="ECO:0000256" key="9">
    <source>
        <dbReference type="ARBA" id="ARBA00022824"/>
    </source>
</evidence>
<dbReference type="SUPFAM" id="SSF82109">
    <property type="entry name" value="MIR domain"/>
    <property type="match status" value="1"/>
</dbReference>
<evidence type="ECO:0000313" key="19">
    <source>
        <dbReference type="Proteomes" id="UP001209540"/>
    </source>
</evidence>
<dbReference type="AlphaFoldDB" id="A0AAD5PG15"/>
<evidence type="ECO:0000256" key="3">
    <source>
        <dbReference type="ARBA" id="ARBA00007222"/>
    </source>
</evidence>
<organism evidence="18 19">
    <name type="scientific">Phascolomyces articulosus</name>
    <dbReference type="NCBI Taxonomy" id="60185"/>
    <lineage>
        <taxon>Eukaryota</taxon>
        <taxon>Fungi</taxon>
        <taxon>Fungi incertae sedis</taxon>
        <taxon>Mucoromycota</taxon>
        <taxon>Mucoromycotina</taxon>
        <taxon>Mucoromycetes</taxon>
        <taxon>Mucorales</taxon>
        <taxon>Lichtheimiaceae</taxon>
        <taxon>Phascolomyces</taxon>
    </lineage>
</organism>
<dbReference type="PANTHER" id="PTHR10050">
    <property type="entry name" value="DOLICHYL-PHOSPHATE-MANNOSE--PROTEIN MANNOSYLTRANSFERASE"/>
    <property type="match status" value="1"/>
</dbReference>
<evidence type="ECO:0000313" key="18">
    <source>
        <dbReference type="EMBL" id="KAI9269210.1"/>
    </source>
</evidence>
<dbReference type="Proteomes" id="UP001209540">
    <property type="component" value="Unassembled WGS sequence"/>
</dbReference>
<evidence type="ECO:0000256" key="4">
    <source>
        <dbReference type="ARBA" id="ARBA00012839"/>
    </source>
</evidence>
<dbReference type="InterPro" id="IPR027005">
    <property type="entry name" value="PMT-like"/>
</dbReference>
<keyword evidence="9 15" id="KW-0256">Endoplasmic reticulum</keyword>
<reference evidence="18" key="1">
    <citation type="journal article" date="2022" name="IScience">
        <title>Evolution of zygomycete secretomes and the origins of terrestrial fungal ecologies.</title>
        <authorList>
            <person name="Chang Y."/>
            <person name="Wang Y."/>
            <person name="Mondo S."/>
            <person name="Ahrendt S."/>
            <person name="Andreopoulos W."/>
            <person name="Barry K."/>
            <person name="Beard J."/>
            <person name="Benny G.L."/>
            <person name="Blankenship S."/>
            <person name="Bonito G."/>
            <person name="Cuomo C."/>
            <person name="Desiro A."/>
            <person name="Gervers K.A."/>
            <person name="Hundley H."/>
            <person name="Kuo A."/>
            <person name="LaButti K."/>
            <person name="Lang B.F."/>
            <person name="Lipzen A."/>
            <person name="O'Donnell K."/>
            <person name="Pangilinan J."/>
            <person name="Reynolds N."/>
            <person name="Sandor L."/>
            <person name="Smith M.E."/>
            <person name="Tsang A."/>
            <person name="Grigoriev I.V."/>
            <person name="Stajich J.E."/>
            <person name="Spatafora J.W."/>
        </authorList>
    </citation>
    <scope>NUCLEOTIDE SEQUENCE</scope>
    <source>
        <strain evidence="18">RSA 2281</strain>
    </source>
</reference>
<feature type="transmembrane region" description="Helical" evidence="15">
    <location>
        <begin position="600"/>
        <end position="619"/>
    </location>
</feature>
<dbReference type="PANTHER" id="PTHR10050:SF50">
    <property type="entry name" value="DOLICHYL-PHOSPHATE-MANNOSE--PROTEIN MANNOSYLTRANSFERASE 1-RELATED"/>
    <property type="match status" value="1"/>
</dbReference>
<comment type="catalytic activity">
    <reaction evidence="14 15">
        <text>a di-trans,poly-cis-dolichyl beta-D-mannosyl phosphate + L-seryl-[protein] = 3-O-(alpha-D-mannosyl)-L-seryl-[protein] + a di-trans,poly-cis-dolichyl phosphate + H(+)</text>
        <dbReference type="Rhea" id="RHEA:17377"/>
        <dbReference type="Rhea" id="RHEA-COMP:9863"/>
        <dbReference type="Rhea" id="RHEA-COMP:13546"/>
        <dbReference type="Rhea" id="RHEA-COMP:19498"/>
        <dbReference type="Rhea" id="RHEA-COMP:19501"/>
        <dbReference type="ChEBI" id="CHEBI:15378"/>
        <dbReference type="ChEBI" id="CHEBI:29999"/>
        <dbReference type="ChEBI" id="CHEBI:57683"/>
        <dbReference type="ChEBI" id="CHEBI:58211"/>
        <dbReference type="ChEBI" id="CHEBI:137321"/>
        <dbReference type="EC" id="2.4.1.109"/>
    </reaction>
</comment>
<feature type="transmembrane region" description="Helical" evidence="15">
    <location>
        <begin position="276"/>
        <end position="299"/>
    </location>
</feature>
<evidence type="ECO:0000256" key="1">
    <source>
        <dbReference type="ARBA" id="ARBA00004477"/>
    </source>
</evidence>
<evidence type="ECO:0000256" key="2">
    <source>
        <dbReference type="ARBA" id="ARBA00004922"/>
    </source>
</evidence>
<evidence type="ECO:0000256" key="14">
    <source>
        <dbReference type="ARBA" id="ARBA00045102"/>
    </source>
</evidence>
<dbReference type="InterPro" id="IPR003342">
    <property type="entry name" value="ArnT-like_N"/>
</dbReference>
<comment type="caution">
    <text evidence="18">The sequence shown here is derived from an EMBL/GenBank/DDBJ whole genome shotgun (WGS) entry which is preliminary data.</text>
</comment>
<dbReference type="InterPro" id="IPR036300">
    <property type="entry name" value="MIR_dom_sf"/>
</dbReference>
<feature type="domain" description="MIR" evidence="17">
    <location>
        <begin position="329"/>
        <end position="383"/>
    </location>
</feature>
<feature type="transmembrane region" description="Helical" evidence="15">
    <location>
        <begin position="640"/>
        <end position="659"/>
    </location>
</feature>
<keyword evidence="10 15" id="KW-1133">Transmembrane helix</keyword>
<gene>
    <name evidence="18" type="ORF">BDA99DRAFT_546306</name>
</gene>
<dbReference type="CDD" id="cd23283">
    <property type="entry name" value="beta-trefoil_MIR_PMT1-like"/>
    <property type="match status" value="1"/>
</dbReference>
<dbReference type="Pfam" id="PF16192">
    <property type="entry name" value="PMT_4TMC"/>
    <property type="match status" value="1"/>
</dbReference>
<comment type="similarity">
    <text evidence="3 15">Belongs to the glycosyltransferase 39 family.</text>
</comment>
<dbReference type="Gene3D" id="2.80.10.50">
    <property type="match status" value="1"/>
</dbReference>
<evidence type="ECO:0000256" key="5">
    <source>
        <dbReference type="ARBA" id="ARBA00022676"/>
    </source>
</evidence>
<keyword evidence="7 15" id="KW-0812">Transmembrane</keyword>
<feature type="domain" description="MIR" evidence="17">
    <location>
        <begin position="405"/>
        <end position="465"/>
    </location>
</feature>
<evidence type="ECO:0000256" key="10">
    <source>
        <dbReference type="ARBA" id="ARBA00022989"/>
    </source>
</evidence>
<dbReference type="InterPro" id="IPR016093">
    <property type="entry name" value="MIR_motif"/>
</dbReference>
<dbReference type="InterPro" id="IPR032421">
    <property type="entry name" value="PMT_4TMC"/>
</dbReference>
<evidence type="ECO:0000256" key="6">
    <source>
        <dbReference type="ARBA" id="ARBA00022679"/>
    </source>
</evidence>
<dbReference type="Pfam" id="PF02815">
    <property type="entry name" value="MIR"/>
    <property type="match status" value="1"/>
</dbReference>
<proteinExistence type="inferred from homology"/>
<dbReference type="PROSITE" id="PS50919">
    <property type="entry name" value="MIR"/>
    <property type="match status" value="3"/>
</dbReference>
<dbReference type="GO" id="GO:0005789">
    <property type="term" value="C:endoplasmic reticulum membrane"/>
    <property type="evidence" value="ECO:0007669"/>
    <property type="project" value="UniProtKB-SubCell"/>
</dbReference>
<evidence type="ECO:0000256" key="15">
    <source>
        <dbReference type="RuleBase" id="RU367007"/>
    </source>
</evidence>
<evidence type="ECO:0000256" key="11">
    <source>
        <dbReference type="ARBA" id="ARBA00023136"/>
    </source>
</evidence>
<keyword evidence="12" id="KW-0325">Glycoprotein</keyword>
<dbReference type="Pfam" id="PF02366">
    <property type="entry name" value="PMT"/>
    <property type="match status" value="1"/>
</dbReference>
<keyword evidence="6 15" id="KW-0808">Transferase</keyword>
<evidence type="ECO:0000259" key="17">
    <source>
        <dbReference type="PROSITE" id="PS50919"/>
    </source>
</evidence>
<keyword evidence="11 15" id="KW-0472">Membrane</keyword>
<comment type="function">
    <text evidence="15">Transfers mannose from Dol-P-mannose to Ser or Thr residues on proteins.</text>
</comment>
<accession>A0AAD5PG15</accession>
<sequence>MENNLRQRKQPKEEVEQENEESGSKLLHDVEEVEKKKLQDPRLQERLVSWKDALIALGLGAMAMPIRLADLDEPHEVVFDEVHFGTFANKYIHQQFFFDVHPPLAKMLIALAGRAAGYDGNFDFSKIGNDYTSGDVPYVAMRGIGARLGLLMIPMIYMTLRQSGVSVYASVFAALALCYENSMVTNNRFILLDAPLLFFTALTILSWARFFNESSKPFGRKWWLWLVFTGISLGLTVSCKWVGLFTIATIGISTIRDLWRILGDLQVSKKAYWNHILARILCLIFIPISIYIGIFYIHFLALPFSGDGDAHMSASFQHSLAGHEIPDSPIDIAYGSKITVRHLATNGGYLHSHASSYPQGSKQQQITLYPHRDENNWWVIRKMNSTLDEANDPADVLGSDGKTWIQYIRHGDIIRLEHVNTSPRKLHSHDETPPMTDVEYHKEVSAYGFPNYEGDANDFWRVEIEGGKDGDQLQTLRSKFRLFHALQTCSLFSHPVQLPDWGFGQQEVTCIQNGKKPKTLWMIEESMNELLPENSKVVNYQVPGFWSKFIELHKVMWTANEGLTQSHPYESRPSSWPMLRSGISFWATPERHIYFIGNPIVYWTTTVAIFTFIILWSFFQLRGKRGYDDHYQGRRAFYENTGGFFMMGWLMHYLPFYFMNRQLFLHHYLPSLYFAIMVLAVGIDLAVSKFSPRGRILAIIMLSVAIISVYREFEPLAYGKPWTRERCEANQWLDTWKFSCEKYPVTGSLRETAPPLKKVVLDNDGNIVGDNMMAESILHSNDPTTSFANKEEWDINVE</sequence>
<feature type="transmembrane region" description="Helical" evidence="15">
    <location>
        <begin position="139"/>
        <end position="159"/>
    </location>
</feature>
<evidence type="ECO:0000256" key="16">
    <source>
        <dbReference type="SAM" id="MobiDB-lite"/>
    </source>
</evidence>
<keyword evidence="8" id="KW-0677">Repeat</keyword>
<evidence type="ECO:0000256" key="12">
    <source>
        <dbReference type="ARBA" id="ARBA00023180"/>
    </source>
</evidence>
<comment type="pathway">
    <text evidence="2 15">Protein modification; protein glycosylation.</text>
</comment>
<feature type="transmembrane region" description="Helical" evidence="15">
    <location>
        <begin position="222"/>
        <end position="255"/>
    </location>
</feature>
<feature type="domain" description="MIR" evidence="17">
    <location>
        <begin position="470"/>
        <end position="526"/>
    </location>
</feature>